<dbReference type="EMBL" id="VXKB01000008">
    <property type="protein sequence ID" value="KAA8712985.1"/>
    <property type="molecule type" value="Genomic_DNA"/>
</dbReference>
<evidence type="ECO:0000313" key="2">
    <source>
        <dbReference type="Proteomes" id="UP000322181"/>
    </source>
</evidence>
<gene>
    <name evidence="1" type="ORF">F4V73_17875</name>
</gene>
<evidence type="ECO:0000313" key="1">
    <source>
        <dbReference type="EMBL" id="KAA8712985.1"/>
    </source>
</evidence>
<dbReference type="OrthoDB" id="6447304at2"/>
<dbReference type="RefSeq" id="WP_067370543.1">
    <property type="nucleotide sequence ID" value="NZ_BAAAFS010000007.1"/>
</dbReference>
<dbReference type="AlphaFoldDB" id="A0A5M9R0I3"/>
<sequence>MSDETFYDEDNPDAGVTMLDLREEIDRKAILSIEKIVDRFEKNFITRREASTGINAVFDAVQGLVSSEIGEVLNTVLTEIDKSEKADKFPMVFGHKGNVVILRPDMFSLTLNTIMVNAGGGKAEKVEPFENETMLLKAAVTKAMTFSKNGAVRL</sequence>
<name>A0A5M9R0I3_9GAMM</name>
<organism evidence="1 2">
    <name type="scientific">Morganella psychrotolerans</name>
    <dbReference type="NCBI Taxonomy" id="368603"/>
    <lineage>
        <taxon>Bacteria</taxon>
        <taxon>Pseudomonadati</taxon>
        <taxon>Pseudomonadota</taxon>
        <taxon>Gammaproteobacteria</taxon>
        <taxon>Enterobacterales</taxon>
        <taxon>Morganellaceae</taxon>
        <taxon>Morganella</taxon>
    </lineage>
</organism>
<comment type="caution">
    <text evidence="1">The sequence shown here is derived from an EMBL/GenBank/DDBJ whole genome shotgun (WGS) entry which is preliminary data.</text>
</comment>
<reference evidence="1 2" key="1">
    <citation type="submission" date="2019-09" db="EMBL/GenBank/DDBJ databases">
        <title>Draft genome sequence of various Type strains from the CCUG.</title>
        <authorList>
            <person name="Pineiro-Iglesias B."/>
            <person name="Tunovic T."/>
            <person name="Unosson C."/>
            <person name="Inganas E."/>
            <person name="Ohlen M."/>
            <person name="Cardew S."/>
            <person name="Jensie-Markopoulos S."/>
            <person name="Salva-Serra F."/>
            <person name="Jaen-Luchoro D."/>
            <person name="Karlsson R."/>
            <person name="Svensson-Stadler L."/>
            <person name="Chun J."/>
            <person name="Moore E."/>
        </authorList>
    </citation>
    <scope>NUCLEOTIDE SEQUENCE [LARGE SCALE GENOMIC DNA]</scope>
    <source>
        <strain evidence="1 2">CCUG 53682T</strain>
    </source>
</reference>
<accession>A0A5M9R0I3</accession>
<dbReference type="Proteomes" id="UP000322181">
    <property type="component" value="Unassembled WGS sequence"/>
</dbReference>
<protein>
    <submittedName>
        <fullName evidence="1">Uncharacterized protein</fullName>
    </submittedName>
</protein>
<proteinExistence type="predicted"/>